<protein>
    <recommendedName>
        <fullName evidence="4">GLPGLI family protein</fullName>
    </recommendedName>
</protein>
<feature type="chain" id="PRO_5014182585" description="GLPGLI family protein" evidence="1">
    <location>
        <begin position="21"/>
        <end position="245"/>
    </location>
</feature>
<feature type="signal peptide" evidence="1">
    <location>
        <begin position="1"/>
        <end position="20"/>
    </location>
</feature>
<dbReference type="NCBIfam" id="TIGR01200">
    <property type="entry name" value="GLPGLI"/>
    <property type="match status" value="1"/>
</dbReference>
<evidence type="ECO:0000313" key="3">
    <source>
        <dbReference type="Proteomes" id="UP000490060"/>
    </source>
</evidence>
<evidence type="ECO:0000256" key="1">
    <source>
        <dbReference type="SAM" id="SignalP"/>
    </source>
</evidence>
<dbReference type="PROSITE" id="PS51257">
    <property type="entry name" value="PROKAR_LIPOPROTEIN"/>
    <property type="match status" value="1"/>
</dbReference>
<evidence type="ECO:0000313" key="2">
    <source>
        <dbReference type="EMBL" id="SOS58147.1"/>
    </source>
</evidence>
<dbReference type="Pfam" id="PF09697">
    <property type="entry name" value="Porph_ging"/>
    <property type="match status" value="1"/>
</dbReference>
<name>A0A2I2LD59_9FLAO</name>
<evidence type="ECO:0008006" key="4">
    <source>
        <dbReference type="Google" id="ProtNLM"/>
    </source>
</evidence>
<dbReference type="Proteomes" id="UP000490060">
    <property type="component" value="Unassembled WGS sequence"/>
</dbReference>
<gene>
    <name evidence="2" type="ORF">TNO010_110122</name>
</gene>
<proteinExistence type="predicted"/>
<organism evidence="2 3">
    <name type="scientific">Tenacibaculum finnmarkense genomovar ulcerans</name>
    <dbReference type="NCBI Taxonomy" id="2781388"/>
    <lineage>
        <taxon>Bacteria</taxon>
        <taxon>Pseudomonadati</taxon>
        <taxon>Bacteroidota</taxon>
        <taxon>Flavobacteriia</taxon>
        <taxon>Flavobacteriales</taxon>
        <taxon>Flavobacteriaceae</taxon>
        <taxon>Tenacibaculum</taxon>
        <taxon>Tenacibaculum finnmarkense</taxon>
    </lineage>
</organism>
<dbReference type="InterPro" id="IPR005901">
    <property type="entry name" value="GLPGLI"/>
</dbReference>
<accession>A0A2I2LD59</accession>
<reference evidence="2 3" key="1">
    <citation type="submission" date="2017-11" db="EMBL/GenBank/DDBJ databases">
        <authorList>
            <person name="Duchaud E."/>
        </authorList>
    </citation>
    <scope>NUCLEOTIDE SEQUENCE [LARGE SCALE GENOMIC DNA]</scope>
    <source>
        <strain evidence="2 3">TNO010</strain>
    </source>
</reference>
<dbReference type="EMBL" id="OENE01000003">
    <property type="protein sequence ID" value="SOS58147.1"/>
    <property type="molecule type" value="Genomic_DNA"/>
</dbReference>
<keyword evidence="1" id="KW-0732">Signal</keyword>
<dbReference type="AlphaFoldDB" id="A0A2I2LD59"/>
<dbReference type="RefSeq" id="WP_172504745.1">
    <property type="nucleotide sequence ID" value="NZ_JAJHTM010000001.1"/>
</dbReference>
<sequence length="245" mass="28187">MLEKRILILFCLMLSLGCFAQKKSGIVKYKAEVNKKYVDSFLVALKKDKKTAMHIKQGVIQMFRNSTPDEFILSFKNEESYYHHISKLKNEVGFSMGSRAGTMPYYTNNKTNAIIEISRALGATSHKSLDWKVNNKTKMIGKYKCYQATTTERLYSRKGFYYSKQAIAWFAPSIPLNFGPMHYKGLPGLILALNTDEFTMNAVEINLNPLKEVKIKRLSKKTKIKTQEEAHGLIDELEKERKKGY</sequence>